<dbReference type="RefSeq" id="WP_002583735.1">
    <property type="nucleotide sequence ID" value="NZ_KB851018.1"/>
</dbReference>
<evidence type="ECO:0000313" key="7">
    <source>
        <dbReference type="EMBL" id="ENZ17509.1"/>
    </source>
</evidence>
<dbReference type="PATRIC" id="fig|999408.3.peg.1948"/>
<dbReference type="InterPro" id="IPR029063">
    <property type="entry name" value="SAM-dependent_MTases_sf"/>
</dbReference>
<dbReference type="InterPro" id="IPR014777">
    <property type="entry name" value="4pyrrole_Mease_sub1"/>
</dbReference>
<keyword evidence="2" id="KW-0169">Cobalamin biosynthesis</keyword>
<dbReference type="CDD" id="cd11644">
    <property type="entry name" value="Precorrin-6Y-MT"/>
    <property type="match status" value="1"/>
</dbReference>
<dbReference type="Pfam" id="PF00590">
    <property type="entry name" value="TP_methylase"/>
    <property type="match status" value="1"/>
</dbReference>
<dbReference type="Proteomes" id="UP000013085">
    <property type="component" value="Unassembled WGS sequence"/>
</dbReference>
<name>A0A0E2HCX8_9FIRM</name>
<dbReference type="Gene3D" id="3.40.50.150">
    <property type="entry name" value="Vaccinia Virus protein VP39"/>
    <property type="match status" value="1"/>
</dbReference>
<dbReference type="GO" id="GO:0032259">
    <property type="term" value="P:methylation"/>
    <property type="evidence" value="ECO:0007669"/>
    <property type="project" value="UniProtKB-KW"/>
</dbReference>
<dbReference type="NCBIfam" id="TIGR02467">
    <property type="entry name" value="CbiE"/>
    <property type="match status" value="1"/>
</dbReference>
<evidence type="ECO:0000313" key="8">
    <source>
        <dbReference type="Proteomes" id="UP000013085"/>
    </source>
</evidence>
<keyword evidence="3 7" id="KW-0489">Methyltransferase</keyword>
<dbReference type="InterPro" id="IPR050714">
    <property type="entry name" value="Cobalamin_biosynth_MTase"/>
</dbReference>
<organism evidence="7 8">
    <name type="scientific">[Clostridium] clostridioforme 90A8</name>
    <dbReference type="NCBI Taxonomy" id="999408"/>
    <lineage>
        <taxon>Bacteria</taxon>
        <taxon>Bacillati</taxon>
        <taxon>Bacillota</taxon>
        <taxon>Clostridia</taxon>
        <taxon>Lachnospirales</taxon>
        <taxon>Lachnospiraceae</taxon>
        <taxon>Enterocloster</taxon>
    </lineage>
</organism>
<dbReference type="InterPro" id="IPR035996">
    <property type="entry name" value="4pyrrol_Methylase_sf"/>
</dbReference>
<dbReference type="Gene3D" id="3.40.1010.10">
    <property type="entry name" value="Cobalt-precorrin-4 Transmethylase, Domain 1"/>
    <property type="match status" value="1"/>
</dbReference>
<dbReference type="SUPFAM" id="SSF53335">
    <property type="entry name" value="S-adenosyl-L-methionine-dependent methyltransferases"/>
    <property type="match status" value="1"/>
</dbReference>
<dbReference type="InterPro" id="IPR014008">
    <property type="entry name" value="Cbl_synth_MTase_CbiT"/>
</dbReference>
<dbReference type="PANTHER" id="PTHR43182">
    <property type="entry name" value="COBALT-PRECORRIN-6B C(15)-METHYLTRANSFERASE (DECARBOXYLATING)"/>
    <property type="match status" value="1"/>
</dbReference>
<dbReference type="AlphaFoldDB" id="A0A0E2HCX8"/>
<dbReference type="InterPro" id="IPR000878">
    <property type="entry name" value="4pyrrol_Mease"/>
</dbReference>
<reference evidence="7 8" key="1">
    <citation type="submission" date="2013-01" db="EMBL/GenBank/DDBJ databases">
        <title>The Genome Sequence of Clostridium clostridioforme 90A8.</title>
        <authorList>
            <consortium name="The Broad Institute Genome Sequencing Platform"/>
            <person name="Earl A."/>
            <person name="Ward D."/>
            <person name="Feldgarden M."/>
            <person name="Gevers D."/>
            <person name="Courvalin P."/>
            <person name="Lambert T."/>
            <person name="Walker B."/>
            <person name="Young S.K."/>
            <person name="Zeng Q."/>
            <person name="Gargeya S."/>
            <person name="Fitzgerald M."/>
            <person name="Haas B."/>
            <person name="Abouelleil A."/>
            <person name="Alvarado L."/>
            <person name="Arachchi H.M."/>
            <person name="Berlin A.M."/>
            <person name="Chapman S.B."/>
            <person name="Dewar J."/>
            <person name="Goldberg J."/>
            <person name="Griggs A."/>
            <person name="Gujja S."/>
            <person name="Hansen M."/>
            <person name="Howarth C."/>
            <person name="Imamovic A."/>
            <person name="Larimer J."/>
            <person name="McCowan C."/>
            <person name="Murphy C."/>
            <person name="Neiman D."/>
            <person name="Pearson M."/>
            <person name="Priest M."/>
            <person name="Roberts A."/>
            <person name="Saif S."/>
            <person name="Shea T."/>
            <person name="Sisk P."/>
            <person name="Sykes S."/>
            <person name="Wortman J."/>
            <person name="Nusbaum C."/>
            <person name="Birren B."/>
        </authorList>
    </citation>
    <scope>NUCLEOTIDE SEQUENCE [LARGE SCALE GENOMIC DNA]</scope>
    <source>
        <strain evidence="7 8">90A8</strain>
    </source>
</reference>
<dbReference type="GO" id="GO:0008276">
    <property type="term" value="F:protein methyltransferase activity"/>
    <property type="evidence" value="ECO:0007669"/>
    <property type="project" value="InterPro"/>
</dbReference>
<evidence type="ECO:0000256" key="1">
    <source>
        <dbReference type="ARBA" id="ARBA00004953"/>
    </source>
</evidence>
<evidence type="ECO:0000256" key="2">
    <source>
        <dbReference type="ARBA" id="ARBA00022573"/>
    </source>
</evidence>
<comment type="caution">
    <text evidence="7">The sequence shown here is derived from an EMBL/GenBank/DDBJ whole genome shotgun (WGS) entry which is preliminary data.</text>
</comment>
<gene>
    <name evidence="7" type="ORF">HMPREF1090_01809</name>
</gene>
<accession>A0A0E2HCX8</accession>
<dbReference type="SUPFAM" id="SSF53790">
    <property type="entry name" value="Tetrapyrrole methylase"/>
    <property type="match status" value="1"/>
</dbReference>
<comment type="pathway">
    <text evidence="1">Cofactor biosynthesis; adenosylcobalamin biosynthesis.</text>
</comment>
<evidence type="ECO:0000259" key="6">
    <source>
        <dbReference type="Pfam" id="PF00590"/>
    </source>
</evidence>
<keyword evidence="5" id="KW-0949">S-adenosyl-L-methionine</keyword>
<dbReference type="InterPro" id="IPR012818">
    <property type="entry name" value="CbiE"/>
</dbReference>
<evidence type="ECO:0000256" key="3">
    <source>
        <dbReference type="ARBA" id="ARBA00022603"/>
    </source>
</evidence>
<dbReference type="PANTHER" id="PTHR43182:SF1">
    <property type="entry name" value="COBALT-PRECORRIN-7 C(5)-METHYLTRANSFERASE"/>
    <property type="match status" value="1"/>
</dbReference>
<dbReference type="HOGENOM" id="CLU_031955_1_2_9"/>
<dbReference type="GO" id="GO:0009236">
    <property type="term" value="P:cobalamin biosynthetic process"/>
    <property type="evidence" value="ECO:0007669"/>
    <property type="project" value="UniProtKB-UniPathway"/>
</dbReference>
<proteinExistence type="predicted"/>
<evidence type="ECO:0000256" key="5">
    <source>
        <dbReference type="ARBA" id="ARBA00022691"/>
    </source>
</evidence>
<dbReference type="EMBL" id="AGYR01000014">
    <property type="protein sequence ID" value="ENZ17509.1"/>
    <property type="molecule type" value="Genomic_DNA"/>
</dbReference>
<dbReference type="Gene3D" id="3.30.950.10">
    <property type="entry name" value="Methyltransferase, Cobalt-precorrin-4 Transmethylase, Domain 2"/>
    <property type="match status" value="1"/>
</dbReference>
<keyword evidence="4 7" id="KW-0808">Transferase</keyword>
<sequence length="439" mass="48057">MKRKEAYMDDLRPIVYLVGIGMGGEDQLTGRAMDCLEAAQVVMGADRMLDSVSAYTDKKRIFSAYKPSEMVQWLGSFRWDEAALVLSGDTGFYSGAEAAAKAFVREGWDVEFVPGVSSLSYFCARLGKSWQNVHPVSSHGRDCDVVAHIRGFRSCFILLGGAGSVPDLCRQLVSSGMSNVTIWAGENFSYEDERIAWEMTPAELLMEDERLPFGSLACVLVENTEAAEGQLYPQPGPGDDDYIRGQVPMTKKEVRRISLEKLCIGAQAVCYDIGAGTGSVAVEMGMEIRKRGGSGQVYAIERNREALQLIESNCQKFHGSWMGFHIVEGEAPEAMEGLEPPTHAFIGGSGGHMREIVAALLDANPHVRIVANAITLETVGEILACMREFEFATGEITQIWAAPVDTVGSYHMPKAQNPVYVAVMQDPKDDGGEIQWQEL</sequence>
<dbReference type="InterPro" id="IPR014776">
    <property type="entry name" value="4pyrrole_Mease_sub2"/>
</dbReference>
<feature type="domain" description="Tetrapyrrole methylase" evidence="6">
    <location>
        <begin position="15"/>
        <end position="196"/>
    </location>
</feature>
<dbReference type="NCBIfam" id="TIGR02469">
    <property type="entry name" value="CbiT"/>
    <property type="match status" value="1"/>
</dbReference>
<evidence type="ECO:0000256" key="4">
    <source>
        <dbReference type="ARBA" id="ARBA00022679"/>
    </source>
</evidence>
<protein>
    <submittedName>
        <fullName evidence="7">Precorrin-6y C5,15-methyltransferase (Decarboxylating), CbiE subunit</fullName>
    </submittedName>
</protein>
<dbReference type="UniPathway" id="UPA00148"/>